<protein>
    <submittedName>
        <fullName evidence="1">Uncharacterized protein</fullName>
    </submittedName>
</protein>
<dbReference type="Proteomes" id="UP000886998">
    <property type="component" value="Unassembled WGS sequence"/>
</dbReference>
<organism evidence="1 2">
    <name type="scientific">Trichonephila inaurata madagascariensis</name>
    <dbReference type="NCBI Taxonomy" id="2747483"/>
    <lineage>
        <taxon>Eukaryota</taxon>
        <taxon>Metazoa</taxon>
        <taxon>Ecdysozoa</taxon>
        <taxon>Arthropoda</taxon>
        <taxon>Chelicerata</taxon>
        <taxon>Arachnida</taxon>
        <taxon>Araneae</taxon>
        <taxon>Araneomorphae</taxon>
        <taxon>Entelegynae</taxon>
        <taxon>Araneoidea</taxon>
        <taxon>Nephilidae</taxon>
        <taxon>Trichonephila</taxon>
        <taxon>Trichonephila inaurata</taxon>
    </lineage>
</organism>
<dbReference type="EMBL" id="BMAV01012372">
    <property type="protein sequence ID" value="GFY58987.1"/>
    <property type="molecule type" value="Genomic_DNA"/>
</dbReference>
<name>A0A8X6XRQ4_9ARAC</name>
<proteinExistence type="predicted"/>
<keyword evidence="2" id="KW-1185">Reference proteome</keyword>
<dbReference type="AlphaFoldDB" id="A0A8X6XRQ4"/>
<evidence type="ECO:0000313" key="2">
    <source>
        <dbReference type="Proteomes" id="UP000886998"/>
    </source>
</evidence>
<accession>A0A8X6XRQ4</accession>
<gene>
    <name evidence="1" type="ORF">TNIN_499791</name>
</gene>
<comment type="caution">
    <text evidence="1">The sequence shown here is derived from an EMBL/GenBank/DDBJ whole genome shotgun (WGS) entry which is preliminary data.</text>
</comment>
<evidence type="ECO:0000313" key="1">
    <source>
        <dbReference type="EMBL" id="GFY58987.1"/>
    </source>
</evidence>
<sequence length="104" mass="11943">MKKVVQSEIVWVEWAKGLSPAESDFNKLVSQEFSLEGIKLQKMRDDLRKTELLMPKIRGAMVSKRKVHDQAKGLEFVTSHISELDCLIQVKKANNLVELFETID</sequence>
<dbReference type="OrthoDB" id="10546006at2759"/>
<reference evidence="1" key="1">
    <citation type="submission" date="2020-08" db="EMBL/GenBank/DDBJ databases">
        <title>Multicomponent nature underlies the extraordinary mechanical properties of spider dragline silk.</title>
        <authorList>
            <person name="Kono N."/>
            <person name="Nakamura H."/>
            <person name="Mori M."/>
            <person name="Yoshida Y."/>
            <person name="Ohtoshi R."/>
            <person name="Malay A.D."/>
            <person name="Moran D.A.P."/>
            <person name="Tomita M."/>
            <person name="Numata K."/>
            <person name="Arakawa K."/>
        </authorList>
    </citation>
    <scope>NUCLEOTIDE SEQUENCE</scope>
</reference>